<keyword evidence="4" id="KW-0812">Transmembrane</keyword>
<evidence type="ECO:0000256" key="8">
    <source>
        <dbReference type="ARBA" id="ARBA00023136"/>
    </source>
</evidence>
<keyword evidence="3" id="KW-0808">Transferase</keyword>
<comment type="subcellular location">
    <subcellularLocation>
        <location evidence="1">Golgi apparatus membrane</location>
        <topology evidence="1">Single-pass type II membrane protein</topology>
    </subcellularLocation>
</comment>
<dbReference type="GO" id="GO:1990538">
    <property type="term" value="F:xylan O-acetyltransferase activity"/>
    <property type="evidence" value="ECO:0007669"/>
    <property type="project" value="UniProtKB-ARBA"/>
</dbReference>
<evidence type="ECO:0000256" key="6">
    <source>
        <dbReference type="ARBA" id="ARBA00022989"/>
    </source>
</evidence>
<feature type="signal peptide" evidence="11">
    <location>
        <begin position="1"/>
        <end position="21"/>
    </location>
</feature>
<dbReference type="OrthoDB" id="630188at2759"/>
<evidence type="ECO:0000256" key="2">
    <source>
        <dbReference type="ARBA" id="ARBA00007727"/>
    </source>
</evidence>
<evidence type="ECO:0008006" key="16">
    <source>
        <dbReference type="Google" id="ProtNLM"/>
    </source>
</evidence>
<evidence type="ECO:0000256" key="9">
    <source>
        <dbReference type="ARBA" id="ARBA00023157"/>
    </source>
</evidence>
<evidence type="ECO:0000313" key="14">
    <source>
        <dbReference type="EMBL" id="KAG8091560.1"/>
    </source>
</evidence>
<dbReference type="InterPro" id="IPR025846">
    <property type="entry name" value="TBL_N"/>
</dbReference>
<dbReference type="Pfam" id="PF13839">
    <property type="entry name" value="PC-Esterase"/>
    <property type="match status" value="1"/>
</dbReference>
<evidence type="ECO:0000256" key="3">
    <source>
        <dbReference type="ARBA" id="ARBA00022679"/>
    </source>
</evidence>
<comment type="caution">
    <text evidence="14">The sequence shown here is derived from an EMBL/GenBank/DDBJ whole genome shotgun (WGS) entry which is preliminary data.</text>
</comment>
<proteinExistence type="inferred from homology"/>
<evidence type="ECO:0000259" key="12">
    <source>
        <dbReference type="Pfam" id="PF13839"/>
    </source>
</evidence>
<dbReference type="Pfam" id="PF14416">
    <property type="entry name" value="PMR5N"/>
    <property type="match status" value="1"/>
</dbReference>
<evidence type="ECO:0000256" key="7">
    <source>
        <dbReference type="ARBA" id="ARBA00023034"/>
    </source>
</evidence>
<feature type="domain" description="Trichome birefringence-like C-terminal" evidence="12">
    <location>
        <begin position="105"/>
        <end position="397"/>
    </location>
</feature>
<reference evidence="14" key="2">
    <citation type="submission" date="2021-02" db="EMBL/GenBank/DDBJ databases">
        <authorList>
            <person name="Kimball J.A."/>
            <person name="Haas M.W."/>
            <person name="Macchietto M."/>
            <person name="Kono T."/>
            <person name="Duquette J."/>
            <person name="Shao M."/>
        </authorList>
    </citation>
    <scope>NUCLEOTIDE SEQUENCE</scope>
    <source>
        <tissue evidence="14">Fresh leaf tissue</tissue>
    </source>
</reference>
<evidence type="ECO:0000256" key="4">
    <source>
        <dbReference type="ARBA" id="ARBA00022692"/>
    </source>
</evidence>
<evidence type="ECO:0000256" key="5">
    <source>
        <dbReference type="ARBA" id="ARBA00022968"/>
    </source>
</evidence>
<keyword evidence="10" id="KW-0325">Glycoprotein</keyword>
<dbReference type="EMBL" id="JAAALK010000080">
    <property type="protein sequence ID" value="KAG8091560.1"/>
    <property type="molecule type" value="Genomic_DNA"/>
</dbReference>
<accession>A0A8J5WI04</accession>
<keyword evidence="5" id="KW-0735">Signal-anchor</keyword>
<keyword evidence="6" id="KW-1133">Transmembrane helix</keyword>
<dbReference type="GO" id="GO:0000139">
    <property type="term" value="C:Golgi membrane"/>
    <property type="evidence" value="ECO:0007669"/>
    <property type="project" value="UniProtKB-SubCell"/>
</dbReference>
<dbReference type="AlphaFoldDB" id="A0A8J5WI04"/>
<dbReference type="PANTHER" id="PTHR32285:SF53">
    <property type="entry name" value="PROTEIN TRICHOME BIREFRINGENCE-LIKE 9"/>
    <property type="match status" value="1"/>
</dbReference>
<keyword evidence="7" id="KW-0333">Golgi apparatus</keyword>
<evidence type="ECO:0000256" key="10">
    <source>
        <dbReference type="ARBA" id="ARBA00023180"/>
    </source>
</evidence>
<protein>
    <recommendedName>
        <fullName evidence="16">Trichome birefringence-like N-terminal domain-containing protein</fullName>
    </recommendedName>
</protein>
<evidence type="ECO:0000259" key="13">
    <source>
        <dbReference type="Pfam" id="PF14416"/>
    </source>
</evidence>
<keyword evidence="9" id="KW-1015">Disulfide bond</keyword>
<comment type="similarity">
    <text evidence="2">Belongs to the PC-esterase family. TBL subfamily.</text>
</comment>
<name>A0A8J5WI04_ZIZPA</name>
<feature type="chain" id="PRO_5035238238" description="Trichome birefringence-like N-terminal domain-containing protein" evidence="11">
    <location>
        <begin position="22"/>
        <end position="413"/>
    </location>
</feature>
<dbReference type="InterPro" id="IPR029962">
    <property type="entry name" value="TBL"/>
</dbReference>
<dbReference type="Proteomes" id="UP000729402">
    <property type="component" value="Unassembled WGS sequence"/>
</dbReference>
<evidence type="ECO:0000256" key="11">
    <source>
        <dbReference type="SAM" id="SignalP"/>
    </source>
</evidence>
<dbReference type="InterPro" id="IPR026057">
    <property type="entry name" value="TBL_C"/>
</dbReference>
<organism evidence="14 15">
    <name type="scientific">Zizania palustris</name>
    <name type="common">Northern wild rice</name>
    <dbReference type="NCBI Taxonomy" id="103762"/>
    <lineage>
        <taxon>Eukaryota</taxon>
        <taxon>Viridiplantae</taxon>
        <taxon>Streptophyta</taxon>
        <taxon>Embryophyta</taxon>
        <taxon>Tracheophyta</taxon>
        <taxon>Spermatophyta</taxon>
        <taxon>Magnoliopsida</taxon>
        <taxon>Liliopsida</taxon>
        <taxon>Poales</taxon>
        <taxon>Poaceae</taxon>
        <taxon>BOP clade</taxon>
        <taxon>Oryzoideae</taxon>
        <taxon>Oryzeae</taxon>
        <taxon>Zizaniinae</taxon>
        <taxon>Zizania</taxon>
    </lineage>
</organism>
<evidence type="ECO:0000313" key="15">
    <source>
        <dbReference type="Proteomes" id="UP000729402"/>
    </source>
</evidence>
<dbReference type="PANTHER" id="PTHR32285">
    <property type="entry name" value="PROTEIN TRICHOME BIREFRINGENCE-LIKE 9-RELATED"/>
    <property type="match status" value="1"/>
</dbReference>
<gene>
    <name evidence="14" type="ORF">GUJ93_ZPchr0012g20947</name>
</gene>
<keyword evidence="8" id="KW-0472">Membrane</keyword>
<sequence length="413" mass="47113">MHAGHAVLSFVLAIVALSIVAVVPRTPQSSFFRSQPRLINSRVPGPVGAGDDCDFSDGKWVRSDAGITAYQEDCPFLDPGFQCMRNGRSDTSFRHWRWRPHGCQLPKFNATEMLERSRNGRIVYAGDSIGRNQWESMVCMLAAAVPIGNKSRIYERSGKPISRHKGYLSIVFADYNLSVEYYRAPMLVMIDRFPSSGGGGAVVRGTIRLDMLPRHADRWAGADVLVLNTGHWWNHQKTIKLGNYFMVGDRLNMTMDIKEAFLLSLQTVKDWEISNARFSDRYFFFRSYSPSHYSNGTWDTGGSCADQRDPLTSRDEQFSEEYSWMNAMISNSMQGARRREGTRNKSQFLNITYMTELRRDGHPSRHREPGTPPDAPEDCSHWCLPGVPDTWNELLYAHLMSMGYDTRKKERVH</sequence>
<keyword evidence="11" id="KW-0732">Signal</keyword>
<feature type="domain" description="Trichome birefringence-like N-terminal" evidence="13">
    <location>
        <begin position="52"/>
        <end position="104"/>
    </location>
</feature>
<reference evidence="14" key="1">
    <citation type="journal article" date="2021" name="bioRxiv">
        <title>Whole Genome Assembly and Annotation of Northern Wild Rice, Zizania palustris L., Supports a Whole Genome Duplication in the Zizania Genus.</title>
        <authorList>
            <person name="Haas M."/>
            <person name="Kono T."/>
            <person name="Macchietto M."/>
            <person name="Millas R."/>
            <person name="McGilp L."/>
            <person name="Shao M."/>
            <person name="Duquette J."/>
            <person name="Hirsch C.N."/>
            <person name="Kimball J."/>
        </authorList>
    </citation>
    <scope>NUCLEOTIDE SEQUENCE</scope>
    <source>
        <tissue evidence="14">Fresh leaf tissue</tissue>
    </source>
</reference>
<evidence type="ECO:0000256" key="1">
    <source>
        <dbReference type="ARBA" id="ARBA00004323"/>
    </source>
</evidence>
<keyword evidence="15" id="KW-1185">Reference proteome</keyword>